<keyword evidence="4 8" id="KW-0812">Transmembrane</keyword>
<dbReference type="EMBL" id="LR824013">
    <property type="protein sequence ID" value="CAH0579258.1"/>
    <property type="molecule type" value="Genomic_DNA"/>
</dbReference>
<dbReference type="InterPro" id="IPR050391">
    <property type="entry name" value="Mito_Metabolite_Transporter"/>
</dbReference>
<evidence type="ECO:0000313" key="11">
    <source>
        <dbReference type="Proteomes" id="UP001154114"/>
    </source>
</evidence>
<dbReference type="InterPro" id="IPR023395">
    <property type="entry name" value="MCP_dom_sf"/>
</dbReference>
<evidence type="ECO:0000256" key="1">
    <source>
        <dbReference type="ARBA" id="ARBA00004141"/>
    </source>
</evidence>
<dbReference type="InterPro" id="IPR002067">
    <property type="entry name" value="MCP"/>
</dbReference>
<dbReference type="GO" id="GO:0016020">
    <property type="term" value="C:membrane"/>
    <property type="evidence" value="ECO:0007669"/>
    <property type="project" value="UniProtKB-SubCell"/>
</dbReference>
<feature type="repeat" description="Solcar" evidence="8">
    <location>
        <begin position="112"/>
        <end position="199"/>
    </location>
</feature>
<dbReference type="Gene3D" id="1.50.40.10">
    <property type="entry name" value="Mitochondrial carrier domain"/>
    <property type="match status" value="1"/>
</dbReference>
<dbReference type="GO" id="GO:0055085">
    <property type="term" value="P:transmembrane transport"/>
    <property type="evidence" value="ECO:0007669"/>
    <property type="project" value="InterPro"/>
</dbReference>
<reference evidence="10" key="1">
    <citation type="submission" date="2021-12" db="EMBL/GenBank/DDBJ databases">
        <authorList>
            <person name="King R."/>
        </authorList>
    </citation>
    <scope>NUCLEOTIDE SEQUENCE</scope>
</reference>
<evidence type="ECO:0000256" key="5">
    <source>
        <dbReference type="ARBA" id="ARBA00022737"/>
    </source>
</evidence>
<comment type="subcellular location">
    <subcellularLocation>
        <location evidence="1">Membrane</location>
        <topology evidence="1">Multi-pass membrane protein</topology>
    </subcellularLocation>
</comment>
<evidence type="ECO:0000256" key="2">
    <source>
        <dbReference type="ARBA" id="ARBA00006375"/>
    </source>
</evidence>
<accession>A0A9P0BLQ6</accession>
<gene>
    <name evidence="10" type="ORF">CINC_LOCUS1044</name>
</gene>
<evidence type="ECO:0000256" key="3">
    <source>
        <dbReference type="ARBA" id="ARBA00022448"/>
    </source>
</evidence>
<dbReference type="InterPro" id="IPR018108">
    <property type="entry name" value="MCP_transmembrane"/>
</dbReference>
<keyword evidence="7 8" id="KW-0472">Membrane</keyword>
<dbReference type="PROSITE" id="PS51257">
    <property type="entry name" value="PROKAR_LIPOPROTEIN"/>
    <property type="match status" value="1"/>
</dbReference>
<evidence type="ECO:0008006" key="12">
    <source>
        <dbReference type="Google" id="ProtNLM"/>
    </source>
</evidence>
<dbReference type="Proteomes" id="UP001154114">
    <property type="component" value="Chromosome 10"/>
</dbReference>
<sequence>MSAKPGSGAPAPPKHHKVARWYFGGLSAAGASCFTHPMDLLKVQMQTQKGKNVSIIFVIKTVIKNRGLLGFYNGISASLLRQLTYSTTRFAIYEAAKERFGPKDGSHIPFHTSTMIAGVGGFAGGFVGNPADLVNVRLQNDVKLPPEQRRNYKHAIHGVYKVAVTEGITTLWSGATMNCTRSALMTIGQVAFYYQFKVLLLATGFFRDNVGTHVGASLLAGAVATTLTQPVDVLKTRLMNAKRGEIKSITSLIVSTAMEGPQAFFKGYLPAFIRLAPHTILTFVFYEQLRIHFGILKLTKKVTFIH</sequence>
<evidence type="ECO:0000256" key="7">
    <source>
        <dbReference type="ARBA" id="ARBA00023136"/>
    </source>
</evidence>
<evidence type="ECO:0000313" key="10">
    <source>
        <dbReference type="EMBL" id="CAH0579258.1"/>
    </source>
</evidence>
<organism evidence="10 11">
    <name type="scientific">Chrysodeixis includens</name>
    <name type="common">Soybean looper</name>
    <name type="synonym">Pseudoplusia includens</name>
    <dbReference type="NCBI Taxonomy" id="689277"/>
    <lineage>
        <taxon>Eukaryota</taxon>
        <taxon>Metazoa</taxon>
        <taxon>Ecdysozoa</taxon>
        <taxon>Arthropoda</taxon>
        <taxon>Hexapoda</taxon>
        <taxon>Insecta</taxon>
        <taxon>Pterygota</taxon>
        <taxon>Neoptera</taxon>
        <taxon>Endopterygota</taxon>
        <taxon>Lepidoptera</taxon>
        <taxon>Glossata</taxon>
        <taxon>Ditrysia</taxon>
        <taxon>Noctuoidea</taxon>
        <taxon>Noctuidae</taxon>
        <taxon>Plusiinae</taxon>
        <taxon>Chrysodeixis</taxon>
    </lineage>
</organism>
<name>A0A9P0BLQ6_CHRIL</name>
<feature type="repeat" description="Solcar" evidence="8">
    <location>
        <begin position="19"/>
        <end position="99"/>
    </location>
</feature>
<protein>
    <recommendedName>
        <fullName evidence="12">Mitochondrial dicarboxylate carrier</fullName>
    </recommendedName>
</protein>
<evidence type="ECO:0000256" key="6">
    <source>
        <dbReference type="ARBA" id="ARBA00022989"/>
    </source>
</evidence>
<dbReference type="PANTHER" id="PTHR45618">
    <property type="entry name" value="MITOCHONDRIAL DICARBOXYLATE CARRIER-RELATED"/>
    <property type="match status" value="1"/>
</dbReference>
<keyword evidence="6" id="KW-1133">Transmembrane helix</keyword>
<evidence type="ECO:0000256" key="8">
    <source>
        <dbReference type="PROSITE-ProRule" id="PRU00282"/>
    </source>
</evidence>
<comment type="similarity">
    <text evidence="2 9">Belongs to the mitochondrial carrier (TC 2.A.29) family.</text>
</comment>
<feature type="repeat" description="Solcar" evidence="8">
    <location>
        <begin position="208"/>
        <end position="292"/>
    </location>
</feature>
<keyword evidence="5" id="KW-0677">Repeat</keyword>
<dbReference type="Pfam" id="PF00153">
    <property type="entry name" value="Mito_carr"/>
    <property type="match status" value="3"/>
</dbReference>
<proteinExistence type="inferred from homology"/>
<evidence type="ECO:0000256" key="4">
    <source>
        <dbReference type="ARBA" id="ARBA00022692"/>
    </source>
</evidence>
<dbReference type="SUPFAM" id="SSF103506">
    <property type="entry name" value="Mitochondrial carrier"/>
    <property type="match status" value="1"/>
</dbReference>
<keyword evidence="3 9" id="KW-0813">Transport</keyword>
<dbReference type="OrthoDB" id="448427at2759"/>
<dbReference type="AlphaFoldDB" id="A0A9P0BLQ6"/>
<dbReference type="PROSITE" id="PS50920">
    <property type="entry name" value="SOLCAR"/>
    <property type="match status" value="3"/>
</dbReference>
<keyword evidence="11" id="KW-1185">Reference proteome</keyword>
<dbReference type="PRINTS" id="PR00926">
    <property type="entry name" value="MITOCARRIER"/>
</dbReference>
<evidence type="ECO:0000256" key="9">
    <source>
        <dbReference type="RuleBase" id="RU000488"/>
    </source>
</evidence>